<organism evidence="1 2">
    <name type="scientific">Luteibacter yeojuensis</name>
    <dbReference type="NCBI Taxonomy" id="345309"/>
    <lineage>
        <taxon>Bacteria</taxon>
        <taxon>Pseudomonadati</taxon>
        <taxon>Pseudomonadota</taxon>
        <taxon>Gammaproteobacteria</taxon>
        <taxon>Lysobacterales</taxon>
        <taxon>Rhodanobacteraceae</taxon>
        <taxon>Luteibacter</taxon>
    </lineage>
</organism>
<evidence type="ECO:0000313" key="1">
    <source>
        <dbReference type="EMBL" id="KJV30423.1"/>
    </source>
</evidence>
<dbReference type="Proteomes" id="UP000033651">
    <property type="component" value="Unassembled WGS sequence"/>
</dbReference>
<protein>
    <submittedName>
        <fullName evidence="1">Uncharacterized protein</fullName>
    </submittedName>
</protein>
<dbReference type="AlphaFoldDB" id="A0A0F3KGS9"/>
<sequence length="654" mass="70541">MQSNAPRIARIENGERVTFDKAPTIPAARGDGKTLPIDALNTDLEILAPVVDTPGLETQPGHMFMLIFENQLLESTAVTVRDPVGQYVQLLLPKATIQSLGDGPYRIAYESRRPLGATMRSRHTFMVIDRVAPVGPSLPRIILPEEVDFHGLTMAYLDRQPNKALRCVVPMHPSAAVGDRIHVRVRHRSSAREIEATSFEVRSVESDAVLEIPAAKLVALKGNGILDFYYSVSDLAGNASQPSRITSARALLVDIPIDIPKPHVNSATPGIVLHGDVRPTMLVDIPQTSPPCAEGDLIGLHLGSRAIAPVEVLPGDLANAGTMLSIAVPYNLVWNLVSASEPGEQTVSCRYDVIRDDMRLSSQGETIRFNLDTPGGRDPDPSTEVHERLALPVLRGGARGIDNVITLVDREHDGVASIPQADHPDGLKPGDSIQVFIGQAAVGLPSIIEDEVYPHTVAIPSAALENLPATADVRYRVTRDLGDSVGVVNVTSRVQRIRCHQPSELPGGGTTLADCDALGASENFAEYGVYGIEGDKLLRDHGIIVRMDAWQNIAIGDEVRLEFKSFDGFDEGPHVPSASGMINTTISAENLESRSNPAGGREETQYLDVLIPASQVDGLKFGRIFLSYAVTNAIGIGKSSPRKMVVDFRTTPRP</sequence>
<dbReference type="EMBL" id="JZRB01000032">
    <property type="protein sequence ID" value="KJV30423.1"/>
    <property type="molecule type" value="Genomic_DNA"/>
</dbReference>
<gene>
    <name evidence="1" type="ORF">VI08_15045</name>
</gene>
<proteinExistence type="predicted"/>
<evidence type="ECO:0000313" key="2">
    <source>
        <dbReference type="Proteomes" id="UP000033651"/>
    </source>
</evidence>
<comment type="caution">
    <text evidence="1">The sequence shown here is derived from an EMBL/GenBank/DDBJ whole genome shotgun (WGS) entry which is preliminary data.</text>
</comment>
<reference evidence="1 2" key="1">
    <citation type="submission" date="2015-03" db="EMBL/GenBank/DDBJ databases">
        <title>Draft genome sequence of Luteibacter yeojuensis strain SU11.</title>
        <authorList>
            <person name="Sulaiman J."/>
            <person name="Priya K."/>
            <person name="Chan K.-G."/>
        </authorList>
    </citation>
    <scope>NUCLEOTIDE SEQUENCE [LARGE SCALE GENOMIC DNA]</scope>
    <source>
        <strain evidence="1 2">SU11</strain>
    </source>
</reference>
<dbReference type="OrthoDB" id="5949475at2"/>
<name>A0A0F3KGS9_9GAMM</name>
<keyword evidence="2" id="KW-1185">Reference proteome</keyword>
<accession>A0A0F3KGS9</accession>
<dbReference type="RefSeq" id="WP_045830430.1">
    <property type="nucleotide sequence ID" value="NZ_JZRB01000032.1"/>
</dbReference>
<dbReference type="PATRIC" id="fig|345309.4.peg.2613"/>